<proteinExistence type="predicted"/>
<accession>A0A9D5KCN5</accession>
<comment type="caution">
    <text evidence="1">The sequence shown here is derived from an EMBL/GenBank/DDBJ whole genome shotgun (WGS) entry which is preliminary data.</text>
</comment>
<dbReference type="EMBL" id="WJKJ01000275">
    <property type="protein sequence ID" value="MBD3365196.1"/>
    <property type="molecule type" value="Genomic_DNA"/>
</dbReference>
<evidence type="ECO:0000313" key="1">
    <source>
        <dbReference type="EMBL" id="MBD3365196.1"/>
    </source>
</evidence>
<dbReference type="Proteomes" id="UP000630660">
    <property type="component" value="Unassembled WGS sequence"/>
</dbReference>
<organism evidence="1 2">
    <name type="scientific">candidate division WOR-3 bacterium</name>
    <dbReference type="NCBI Taxonomy" id="2052148"/>
    <lineage>
        <taxon>Bacteria</taxon>
        <taxon>Bacteria division WOR-3</taxon>
    </lineage>
</organism>
<gene>
    <name evidence="1" type="ORF">GF359_08270</name>
</gene>
<dbReference type="AlphaFoldDB" id="A0A9D5KCN5"/>
<feature type="non-terminal residue" evidence="1">
    <location>
        <position position="402"/>
    </location>
</feature>
<evidence type="ECO:0000313" key="2">
    <source>
        <dbReference type="Proteomes" id="UP000630660"/>
    </source>
</evidence>
<protein>
    <submittedName>
        <fullName evidence="1">Uncharacterized protein</fullName>
    </submittedName>
</protein>
<reference evidence="1" key="1">
    <citation type="submission" date="2019-11" db="EMBL/GenBank/DDBJ databases">
        <title>Microbial mats filling the niche in hypersaline microbial mats.</title>
        <authorList>
            <person name="Wong H.L."/>
            <person name="Macleod F.I."/>
            <person name="White R.A. III"/>
            <person name="Burns B.P."/>
        </authorList>
    </citation>
    <scope>NUCLEOTIDE SEQUENCE</scope>
    <source>
        <strain evidence="1">Bin_327</strain>
    </source>
</reference>
<sequence length="402" mass="45010">MNLVLMLVMLTVPATETVDIEPYPFSTWFESLSTPQPVKVEGNPLDFCGARIGLDVRDIELPRGWEGGYRFAARFPIIDYVSNRPLYMKQWAEDNAREIISAHEVSGLSALFYAQNLLRGTREYPEVSELYVKLSTQYIQPEVQRFVDALSESGFTQGYKTMLIELYLAYLTASYYLNQSSADLSDEEIELFLANPGYFIAPDGKRMPSLTGDVCSQFEFIERARRVEYKYIWIANYILSEAVEKYLYVTSDSYTEDFYQDISRTRNAFIYETPHGAFIVSGVSNDALAEDAAIVIDLGGDDFYEGKQASGIMQISLIIDHKGNDTYEAVDINYTQGFGFMGLGYLIDLEGDDVYKARHFSQGAGILGVGAIWDAGGNDSYDAHAFCQGAGAFGLGIILDDE</sequence>
<name>A0A9D5KCN5_UNCW3</name>